<evidence type="ECO:0000256" key="3">
    <source>
        <dbReference type="ARBA" id="ARBA00022960"/>
    </source>
</evidence>
<gene>
    <name evidence="7" type="ORF">A2665_00920</name>
</gene>
<accession>A0A1G2SZP6</accession>
<evidence type="ECO:0000256" key="4">
    <source>
        <dbReference type="ARBA" id="ARBA00032089"/>
    </source>
</evidence>
<dbReference type="InterPro" id="IPR007221">
    <property type="entry name" value="MreC"/>
</dbReference>
<proteinExistence type="inferred from homology"/>
<feature type="domain" description="Rod shape-determining protein MreC beta-barrel core" evidence="6">
    <location>
        <begin position="119"/>
        <end position="259"/>
    </location>
</feature>
<comment type="similarity">
    <text evidence="1">Belongs to the MreC family.</text>
</comment>
<evidence type="ECO:0000313" key="8">
    <source>
        <dbReference type="Proteomes" id="UP000177746"/>
    </source>
</evidence>
<evidence type="ECO:0000256" key="1">
    <source>
        <dbReference type="ARBA" id="ARBA00009369"/>
    </source>
</evidence>
<dbReference type="GO" id="GO:0008360">
    <property type="term" value="P:regulation of cell shape"/>
    <property type="evidence" value="ECO:0007669"/>
    <property type="project" value="UniProtKB-KW"/>
</dbReference>
<keyword evidence="5" id="KW-0812">Transmembrane</keyword>
<evidence type="ECO:0000259" key="6">
    <source>
        <dbReference type="Pfam" id="PF04085"/>
    </source>
</evidence>
<dbReference type="Pfam" id="PF04085">
    <property type="entry name" value="MreC"/>
    <property type="match status" value="1"/>
</dbReference>
<dbReference type="InterPro" id="IPR055342">
    <property type="entry name" value="MreC_beta-barrel_core"/>
</dbReference>
<dbReference type="Gene3D" id="2.40.10.340">
    <property type="entry name" value="Rod shape-determining protein MreC, domain 1"/>
    <property type="match status" value="1"/>
</dbReference>
<feature type="transmembrane region" description="Helical" evidence="5">
    <location>
        <begin position="20"/>
        <end position="48"/>
    </location>
</feature>
<dbReference type="PANTHER" id="PTHR34138:SF1">
    <property type="entry name" value="CELL SHAPE-DETERMINING PROTEIN MREC"/>
    <property type="match status" value="1"/>
</dbReference>
<reference evidence="7 8" key="1">
    <citation type="journal article" date="2016" name="Nat. Commun.">
        <title>Thousands of microbial genomes shed light on interconnected biogeochemical processes in an aquifer system.</title>
        <authorList>
            <person name="Anantharaman K."/>
            <person name="Brown C.T."/>
            <person name="Hug L.A."/>
            <person name="Sharon I."/>
            <person name="Castelle C.J."/>
            <person name="Probst A.J."/>
            <person name="Thomas B.C."/>
            <person name="Singh A."/>
            <person name="Wilkins M.J."/>
            <person name="Karaoz U."/>
            <person name="Brodie E.L."/>
            <person name="Williams K.H."/>
            <person name="Hubbard S.S."/>
            <person name="Banfield J.F."/>
        </authorList>
    </citation>
    <scope>NUCLEOTIDE SEQUENCE [LARGE SCALE GENOMIC DNA]</scope>
</reference>
<evidence type="ECO:0000256" key="2">
    <source>
        <dbReference type="ARBA" id="ARBA00013855"/>
    </source>
</evidence>
<dbReference type="PANTHER" id="PTHR34138">
    <property type="entry name" value="CELL SHAPE-DETERMINING PROTEIN MREC"/>
    <property type="match status" value="1"/>
</dbReference>
<sequence length="260" mass="28448">MKVNYPPKNRLRHAYLKRIVILLVIFISGAVVFPFLDALVISTISPVWKAENVIIRSLRKGVALFDSKKSLVEENIALKEKLSSLETEILFLSMGRVQENTLLELVGRKARSDTVIATVLTRPPQTPYDVLIIDAGSNESLTVGSEVSLPEGPILGVISEVFPKSAKVRLFSASGEETNAVLERNNVPVTLVGTGGGNFRMTLPREIAIEKGDRILSPNIASRPLATVGEISVRPTDAFQEVLAKSPTNIFSLRFVFITP</sequence>
<name>A0A1G2SZP6_9BACT</name>
<keyword evidence="5" id="KW-1133">Transmembrane helix</keyword>
<evidence type="ECO:0000313" key="7">
    <source>
        <dbReference type="EMBL" id="OHA90485.1"/>
    </source>
</evidence>
<dbReference type="AlphaFoldDB" id="A0A1G2SZP6"/>
<dbReference type="InterPro" id="IPR042175">
    <property type="entry name" value="Cell/Rod_MreC_2"/>
</dbReference>
<organism evidence="7 8">
    <name type="scientific">Candidatus Zambryskibacteria bacterium RIFCSPHIGHO2_01_FULL_46_30</name>
    <dbReference type="NCBI Taxonomy" id="1802739"/>
    <lineage>
        <taxon>Bacteria</taxon>
        <taxon>Candidatus Zambryskiibacteriota</taxon>
    </lineage>
</organism>
<dbReference type="Proteomes" id="UP000177746">
    <property type="component" value="Unassembled WGS sequence"/>
</dbReference>
<keyword evidence="3" id="KW-0133">Cell shape</keyword>
<dbReference type="InterPro" id="IPR042177">
    <property type="entry name" value="Cell/Rod_1"/>
</dbReference>
<dbReference type="GO" id="GO:0005886">
    <property type="term" value="C:plasma membrane"/>
    <property type="evidence" value="ECO:0007669"/>
    <property type="project" value="TreeGrafter"/>
</dbReference>
<protein>
    <recommendedName>
        <fullName evidence="2">Cell shape-determining protein MreC</fullName>
    </recommendedName>
    <alternativeName>
        <fullName evidence="4">Cell shape protein MreC</fullName>
    </alternativeName>
</protein>
<keyword evidence="5" id="KW-0472">Membrane</keyword>
<comment type="caution">
    <text evidence="7">The sequence shown here is derived from an EMBL/GenBank/DDBJ whole genome shotgun (WGS) entry which is preliminary data.</text>
</comment>
<dbReference type="Gene3D" id="2.40.10.350">
    <property type="entry name" value="Rod shape-determining protein MreC, domain 2"/>
    <property type="match status" value="1"/>
</dbReference>
<evidence type="ECO:0000256" key="5">
    <source>
        <dbReference type="SAM" id="Phobius"/>
    </source>
</evidence>
<dbReference type="EMBL" id="MHVI01000033">
    <property type="protein sequence ID" value="OHA90485.1"/>
    <property type="molecule type" value="Genomic_DNA"/>
</dbReference>